<proteinExistence type="predicted"/>
<organism evidence="1 2">
    <name type="scientific">Dentiscutata erythropus</name>
    <dbReference type="NCBI Taxonomy" id="1348616"/>
    <lineage>
        <taxon>Eukaryota</taxon>
        <taxon>Fungi</taxon>
        <taxon>Fungi incertae sedis</taxon>
        <taxon>Mucoromycota</taxon>
        <taxon>Glomeromycotina</taxon>
        <taxon>Glomeromycetes</taxon>
        <taxon>Diversisporales</taxon>
        <taxon>Gigasporaceae</taxon>
        <taxon>Dentiscutata</taxon>
    </lineage>
</organism>
<accession>A0A9N9JUD9</accession>
<dbReference type="EMBL" id="CAJVPY010028208">
    <property type="protein sequence ID" value="CAG8792281.1"/>
    <property type="molecule type" value="Genomic_DNA"/>
</dbReference>
<comment type="caution">
    <text evidence="1">The sequence shown here is derived from an EMBL/GenBank/DDBJ whole genome shotgun (WGS) entry which is preliminary data.</text>
</comment>
<protein>
    <submittedName>
        <fullName evidence="1">5377_t:CDS:1</fullName>
    </submittedName>
</protein>
<dbReference type="Proteomes" id="UP000789405">
    <property type="component" value="Unassembled WGS sequence"/>
</dbReference>
<evidence type="ECO:0000313" key="2">
    <source>
        <dbReference type="Proteomes" id="UP000789405"/>
    </source>
</evidence>
<evidence type="ECO:0000313" key="1">
    <source>
        <dbReference type="EMBL" id="CAG8792281.1"/>
    </source>
</evidence>
<reference evidence="1" key="1">
    <citation type="submission" date="2021-06" db="EMBL/GenBank/DDBJ databases">
        <authorList>
            <person name="Kallberg Y."/>
            <person name="Tangrot J."/>
            <person name="Rosling A."/>
        </authorList>
    </citation>
    <scope>NUCLEOTIDE SEQUENCE</scope>
    <source>
        <strain evidence="1">MA453B</strain>
    </source>
</reference>
<dbReference type="AlphaFoldDB" id="A0A9N9JUD9"/>
<name>A0A9N9JUD9_9GLOM</name>
<keyword evidence="2" id="KW-1185">Reference proteome</keyword>
<feature type="non-terminal residue" evidence="1">
    <location>
        <position position="57"/>
    </location>
</feature>
<gene>
    <name evidence="1" type="ORF">DERYTH_LOCUS21668</name>
</gene>
<sequence>MLANRQDKLERAVAKREQEFLAITAYDTVIQTDAEQVAIQPCESFGSISTNIQHTSD</sequence>